<dbReference type="PANTHER" id="PTHR24006">
    <property type="entry name" value="UBIQUITIN CARBOXYL-TERMINAL HYDROLASE"/>
    <property type="match status" value="1"/>
</dbReference>
<dbReference type="Pfam" id="PF00627">
    <property type="entry name" value="UBA"/>
    <property type="match status" value="1"/>
</dbReference>
<evidence type="ECO:0000256" key="4">
    <source>
        <dbReference type="ARBA" id="ARBA00022801"/>
    </source>
</evidence>
<evidence type="ECO:0008006" key="8">
    <source>
        <dbReference type="Google" id="ProtNLM"/>
    </source>
</evidence>
<feature type="region of interest" description="Disordered" evidence="5">
    <location>
        <begin position="1883"/>
        <end position="1904"/>
    </location>
</feature>
<feature type="compositionally biased region" description="Polar residues" evidence="5">
    <location>
        <begin position="1891"/>
        <end position="1904"/>
    </location>
</feature>
<gene>
    <name evidence="6" type="ORF">OFUS_LOCUS1587</name>
</gene>
<dbReference type="GO" id="GO:0005634">
    <property type="term" value="C:nucleus"/>
    <property type="evidence" value="ECO:0007669"/>
    <property type="project" value="TreeGrafter"/>
</dbReference>
<dbReference type="InterPro" id="IPR047061">
    <property type="entry name" value="UBP24_Ubl"/>
</dbReference>
<evidence type="ECO:0000256" key="2">
    <source>
        <dbReference type="ARBA" id="ARBA00022670"/>
    </source>
</evidence>
<dbReference type="PANTHER" id="PTHR24006:SF943">
    <property type="entry name" value="UBIQUITIN CARBOXYL-TERMINAL HYDROLASE PUF"/>
    <property type="match status" value="1"/>
</dbReference>
<dbReference type="OrthoDB" id="289038at2759"/>
<dbReference type="Gene3D" id="3.90.70.10">
    <property type="entry name" value="Cysteine proteinases"/>
    <property type="match status" value="1"/>
</dbReference>
<dbReference type="SUPFAM" id="SSF46934">
    <property type="entry name" value="UBA-like"/>
    <property type="match status" value="1"/>
</dbReference>
<dbReference type="Gene3D" id="1.10.8.10">
    <property type="entry name" value="DNA helicase RuvA subunit, C-terminal domain"/>
    <property type="match status" value="1"/>
</dbReference>
<feature type="compositionally biased region" description="Low complexity" evidence="5">
    <location>
        <begin position="1240"/>
        <end position="1264"/>
    </location>
</feature>
<organism evidence="6 7">
    <name type="scientific">Owenia fusiformis</name>
    <name type="common">Polychaete worm</name>
    <dbReference type="NCBI Taxonomy" id="6347"/>
    <lineage>
        <taxon>Eukaryota</taxon>
        <taxon>Metazoa</taxon>
        <taxon>Spiralia</taxon>
        <taxon>Lophotrochozoa</taxon>
        <taxon>Annelida</taxon>
        <taxon>Polychaeta</taxon>
        <taxon>Sedentaria</taxon>
        <taxon>Canalipalpata</taxon>
        <taxon>Sabellida</taxon>
        <taxon>Oweniida</taxon>
        <taxon>Oweniidae</taxon>
        <taxon>Owenia</taxon>
    </lineage>
</organism>
<dbReference type="InterPro" id="IPR015940">
    <property type="entry name" value="UBA"/>
</dbReference>
<feature type="region of interest" description="Disordered" evidence="5">
    <location>
        <begin position="1008"/>
        <end position="1029"/>
    </location>
</feature>
<keyword evidence="3" id="KW-0833">Ubl conjugation pathway</keyword>
<comment type="caution">
    <text evidence="6">The sequence shown here is derived from an EMBL/GenBank/DDBJ whole genome shotgun (WGS) entry which is preliminary data.</text>
</comment>
<name>A0A8J1U824_OWEFU</name>
<dbReference type="GO" id="GO:0016579">
    <property type="term" value="P:protein deubiquitination"/>
    <property type="evidence" value="ECO:0007669"/>
    <property type="project" value="InterPro"/>
</dbReference>
<accession>A0A8J1U824</accession>
<dbReference type="InterPro" id="IPR033382">
    <property type="entry name" value="USP24_UBA"/>
</dbReference>
<dbReference type="PROSITE" id="PS00973">
    <property type="entry name" value="USP_2"/>
    <property type="match status" value="1"/>
</dbReference>
<dbReference type="CDD" id="cd14286">
    <property type="entry name" value="UBA_UBP24"/>
    <property type="match status" value="1"/>
</dbReference>
<evidence type="ECO:0000256" key="5">
    <source>
        <dbReference type="SAM" id="MobiDB-lite"/>
    </source>
</evidence>
<dbReference type="Pfam" id="PF12030">
    <property type="entry name" value="DUF3517"/>
    <property type="match status" value="1"/>
</dbReference>
<protein>
    <recommendedName>
        <fullName evidence="8">Ubiquitinyl hydrolase 1</fullName>
    </recommendedName>
</protein>
<dbReference type="InterPro" id="IPR056850">
    <property type="entry name" value="ARM_UBP34_24_USP9X_Y"/>
</dbReference>
<dbReference type="GO" id="GO:0005829">
    <property type="term" value="C:cytosol"/>
    <property type="evidence" value="ECO:0007669"/>
    <property type="project" value="TreeGrafter"/>
</dbReference>
<dbReference type="InterPro" id="IPR018200">
    <property type="entry name" value="USP_CS"/>
</dbReference>
<feature type="region of interest" description="Disordered" evidence="5">
    <location>
        <begin position="2542"/>
        <end position="2594"/>
    </location>
</feature>
<dbReference type="GO" id="GO:0006508">
    <property type="term" value="P:proteolysis"/>
    <property type="evidence" value="ECO:0007669"/>
    <property type="project" value="UniProtKB-KW"/>
</dbReference>
<dbReference type="Pfam" id="PF22900">
    <property type="entry name" value="UCH_UBL1"/>
    <property type="match status" value="1"/>
</dbReference>
<evidence type="ECO:0000256" key="3">
    <source>
        <dbReference type="ARBA" id="ARBA00022786"/>
    </source>
</evidence>
<dbReference type="InterPro" id="IPR050164">
    <property type="entry name" value="Peptidase_C19"/>
</dbReference>
<dbReference type="GO" id="GO:0004843">
    <property type="term" value="F:cysteine-type deubiquitinase activity"/>
    <property type="evidence" value="ECO:0007669"/>
    <property type="project" value="InterPro"/>
</dbReference>
<keyword evidence="2" id="KW-0645">Protease</keyword>
<dbReference type="Pfam" id="PF00443">
    <property type="entry name" value="UCH"/>
    <property type="match status" value="1"/>
</dbReference>
<feature type="region of interest" description="Disordered" evidence="5">
    <location>
        <begin position="62"/>
        <end position="85"/>
    </location>
</feature>
<evidence type="ECO:0000256" key="1">
    <source>
        <dbReference type="ARBA" id="ARBA00022553"/>
    </source>
</evidence>
<dbReference type="PROSITE" id="PS50030">
    <property type="entry name" value="UBA"/>
    <property type="match status" value="1"/>
</dbReference>
<dbReference type="InterPro" id="IPR038765">
    <property type="entry name" value="Papain-like_cys_pep_sf"/>
</dbReference>
<dbReference type="CDD" id="cd02659">
    <property type="entry name" value="peptidase_C19C"/>
    <property type="match status" value="1"/>
</dbReference>
<dbReference type="Proteomes" id="UP000749559">
    <property type="component" value="Unassembled WGS sequence"/>
</dbReference>
<dbReference type="InterPro" id="IPR021905">
    <property type="entry name" value="DUF3517"/>
</dbReference>
<feature type="region of interest" description="Disordered" evidence="5">
    <location>
        <begin position="1230"/>
        <end position="1264"/>
    </location>
</feature>
<feature type="compositionally biased region" description="Low complexity" evidence="5">
    <location>
        <begin position="1319"/>
        <end position="1348"/>
    </location>
</feature>
<reference evidence="6" key="1">
    <citation type="submission" date="2022-03" db="EMBL/GenBank/DDBJ databases">
        <authorList>
            <person name="Martin C."/>
        </authorList>
    </citation>
    <scope>NUCLEOTIDE SEQUENCE</scope>
</reference>
<feature type="region of interest" description="Disordered" evidence="5">
    <location>
        <begin position="1083"/>
        <end position="1124"/>
    </location>
</feature>
<dbReference type="CDD" id="cd17065">
    <property type="entry name" value="Ubl_UBP24"/>
    <property type="match status" value="1"/>
</dbReference>
<keyword evidence="7" id="KW-1185">Reference proteome</keyword>
<keyword evidence="4" id="KW-0378">Hydrolase</keyword>
<feature type="compositionally biased region" description="Polar residues" evidence="5">
    <location>
        <begin position="1230"/>
        <end position="1239"/>
    </location>
</feature>
<evidence type="ECO:0000313" key="6">
    <source>
        <dbReference type="EMBL" id="CAH1774066.1"/>
    </source>
</evidence>
<dbReference type="PROSITE" id="PS50235">
    <property type="entry name" value="USP_3"/>
    <property type="match status" value="1"/>
</dbReference>
<dbReference type="InterPro" id="IPR001394">
    <property type="entry name" value="Peptidase_C19_UCH"/>
</dbReference>
<dbReference type="PROSITE" id="PS00972">
    <property type="entry name" value="USP_1"/>
    <property type="match status" value="1"/>
</dbReference>
<keyword evidence="1" id="KW-0597">Phosphoprotein</keyword>
<dbReference type="SUPFAM" id="SSF54001">
    <property type="entry name" value="Cysteine proteinases"/>
    <property type="match status" value="1"/>
</dbReference>
<sequence length="2594" mass="294147">MDVNEDHVQTLMNMGFPSESEIRRALKLGKNDLNEAVAILTNEHPSNTFDAIDDVEMKDVGTRGSDVQGPVQEFHPPLAPPSYDDVVETDKDNTVSEATTEEPAIDNSEAMEFPVTNLYELEGRVFTDQWSIPYKKEESLGKCLVASTRLAAEGLCETDDNCVRFMDRCMPEALSKLMTSGAVHRWGSEIQDGIYNMCQLFVDLAATRLVYEPVPINLLEVLAMALNPGNEFHYKNRFRKPEQLFWQEKYGDEALFSISNVNANKDPYGLLRNLINRFGWKKGFDHMKTLLAAEKLDAPAMSALLAPLGQCAEYLNGKSVQPMLATGMERAVKYVQGLKEDELKDKKVGCVNEMLASIKLLCLSIWPNDVQAVDTLRLDFALRMLKSPHFNARMNSLKVISKLIEDAINSKQPKTAIDQDTITDWLSENKILSVALEGNIDQVQYCERVKGIVDFLGSRLSLDELSKIWKMQDDETNQVIDNIHGIIAAAGVKFNTEQLEHLFVLMQKSWKDENDRMRDKLLSLIGKIGRDAKAQKTTTRVLELLWDLAHLPSLPTDLIEQALEEHLIILCDSCTVKEQLKKNYVVKCIEDIKKGVWVLPALKQLLHISKNIAKSSFHKSDKGFLHELNKNHDIIKLVTRSLVECHKLAVESACNLGTDLAPLTLIDGRYEHRDYMTTHLNFLQFILQEGVLYLHWHRAREIWETMAANPSACYEDMETCFEWFTRGISDLEADTQANLFEKEILRLDPTKISVKGFYCFKNFFEQVNLYDQKLRKSGSTMIVEKMDLKGIDYLWEVCLNTSDTEIAWMAIKLLLKMSYTELNAKLKKDPVGLHKKFTKECYSRLEAAMITMGGTAIAQTIAFATRIITAPTVPEVASVPSPSKSAKLLNIERLLLIAERYIMTVEDTHTTQRTILPHGTSFQGQPITLYISCESPKTDFSQVAHTNERLGSVRQKIATTMGYAPEQIQILANEKMLSQSKDQKVLHQLDFTDNQFISVRAFSSTVAVQNNQSKEGVSGASASKSGYELEQEKQLPGVQMAAMGGHVFDTLYQLADQDESRITSRVRELLQLIPTDPSVQDALDSIGPSYLRQPSPSPEAASPKQSPRASPRKYTFPSPQLSPKISPREIIQSLFDASSTDMSTFRVLYNLQVLSSKLMPVTNDIATIQSAKNFYDDFLNAGGLNLVINVLQRDAMPSDVGYETRQGCYAISLQLARYLLCGQTITGEEPSSFTRQPSMKSIKSTRSVRSTRSTRSKSASISSTSSLTIDVTPSAASKAIQTMGVQDFTETVACLMRVTWAAAAGRLHLVSSAQPIRESMSSMTGRRSRQSSTSSNTSTGSSESENQTLHAGVCVKQKDISPKDSNIAKEALELLVACLQMRHQLLASFYALPCVSDFIIDILVGATPREIRDAALEQLWVLACSEMSPIEGGHQQSPHQFILGVLLKARLPLWVTSCNTRGASQKMLSQCSQYFDLRCKLLDHLTADQQKRLQINAKSMLDDELDWLDNFVPSEHAQLRETDNMLLAGHIQLIKTLFTCEGVDKKSNGPNLINNILGSFLFPAAKAILTDVEQANAQNVNGHFIPKCSDEQSKKAAYQLLIELADQCSSNLDVICHLLLDMHHQFEPETAHNWEYEPPVDGRPDRGFVGLKNAGATCYMNSVLQQLYMQPGIHEAILTSEDGDTEDEDTVFYQIQQMFGHLMDSKLQYHEPEKFWKLFKLWGQVVNVREQQDAFDFYTALTDQLDEHLKKIGRDQIFKKKFGGIYSDQKICQDCPHRYEREEPFFALNLTVKNATLEDSLDQFVMGELLDGDNAYFCEKCGEKRNTVKRMCIKTLPPTLCIQLKRFGYDWEANRALKFDDYFKFPWVLDMEPYTAEGMARLEEQEKEEQNQPSTPSKDGTSGNIITTGARASMAVNYELVGVVVHSGQANAGHYYSFIKERRGTSLTNENKGKWFKFNDQVVEEFDLNDETLEAECFGGTYRAKVYDQSSSYPEERQRYWNGYLLFYERMEEIRTPVSAKKSKITMFAKREHKTPGRSSDSLRELSELVHKGEKRGIFSDSMPARIQRGIRDENLKFMKNKNVYNDDYFTFMKDFVSRNSEYVKDAAYTDMCLQSLQLGIHFLFNTYLKTKRKKRLIIDEWVNIIDTLVYRCKAACNWLVQYLAIEQGKTYIKPFLLECPNKDVRVAFSRILEQVMSSYFKHKGVATHKCFDELLEILLSMLKKDVEDNIKTCTQYFWLLSMYVHQGTKACAHMFGRNGFVRLVNFLLGPQSKEPESPNRRWSSMQSRDFGYLHEALATLILNCDVSGYRTDDPGKYPERKPSTSHPTIFLKMSTEMHKKVFGDDSSRYVREVILAVREMNSSLSVITDMILYCCYCNAAFTMAVLRQIMLQYTNAPSNELKNLFSVLSELLSMEDPLQMKRLQCIIDGYIDETNTNYEGMLAVVKINHNSDSRRSYQCIKFLVALTNKCTLAKDYLIQTPTKWQWAVNWLKKKMSEYSYWTPQSTCTTSNEDSGSKSFQRTISAQDTLAEATALLTEFENHENGNQENGNIVDMDINGSSPESNETSTEEVSSQDSTETIKYTPDEVESDRL</sequence>
<feature type="region of interest" description="Disordered" evidence="5">
    <location>
        <begin position="1317"/>
        <end position="1348"/>
    </location>
</feature>
<dbReference type="Pfam" id="PF25010">
    <property type="entry name" value="ARM_UBP24_USP9X-Y"/>
    <property type="match status" value="1"/>
</dbReference>
<evidence type="ECO:0000313" key="7">
    <source>
        <dbReference type="Proteomes" id="UP000749559"/>
    </source>
</evidence>
<feature type="compositionally biased region" description="Low complexity" evidence="5">
    <location>
        <begin position="2561"/>
        <end position="2575"/>
    </location>
</feature>
<dbReference type="InterPro" id="IPR028889">
    <property type="entry name" value="USP"/>
</dbReference>
<dbReference type="InterPro" id="IPR009060">
    <property type="entry name" value="UBA-like_sf"/>
</dbReference>
<dbReference type="InterPro" id="IPR055176">
    <property type="entry name" value="UBP24/USP9X/USP9Y_UBL"/>
</dbReference>
<dbReference type="FunFam" id="3.90.70.10:FF:000022">
    <property type="entry name" value="Ubiquitin carboxyl-terminal hydrolase 24"/>
    <property type="match status" value="1"/>
</dbReference>
<proteinExistence type="predicted"/>
<feature type="compositionally biased region" description="Polar residues" evidence="5">
    <location>
        <begin position="1008"/>
        <end position="1024"/>
    </location>
</feature>
<dbReference type="EMBL" id="CAIIXF020000001">
    <property type="protein sequence ID" value="CAH1774066.1"/>
    <property type="molecule type" value="Genomic_DNA"/>
</dbReference>
<dbReference type="SMART" id="SM00165">
    <property type="entry name" value="UBA"/>
    <property type="match status" value="1"/>
</dbReference>